<keyword evidence="5" id="KW-0802">TPR repeat</keyword>
<name>A0A5C8GBH7_9SPIR</name>
<dbReference type="SMART" id="SM00028">
    <property type="entry name" value="TPR"/>
    <property type="match status" value="3"/>
</dbReference>
<sequence length="409" mass="49161">MTKFIKNTFIIFFILIIFTSKGFSQKSIIIFKNDYSNNYMNYAIYDLIIKNIFLYSNLKIINSHSNYSSYNKIKSQIKKLTINNNANISIAYQIQNFKNGILINYIIFDNEKPNEWIEKSAYSKEEDLFISINKILKDIYEISKIKNKITYIKEKDYISLLGYYSQKIILTNNNEDNIYKLFYDFHKDNIYFNIDYLEYLTDKSDRTSVDIISDLIKNMQNYINKKKNHYYLYSLGCMHYVKYKVNVILSDIESSIENYNKALKLKNNYYKYYYRLANAYILKNDYDNAIKYYEEAIKLNEYDINIIREFVSLLKRDINKNGNEVISYLKKIIEINKNDEEALEDISKLYEKIGDYDNALIYYNKLFEVINYNLYIINNETKDADAYDRYILKRNSIKLNIESLNKKIF</sequence>
<dbReference type="Pfam" id="PF13181">
    <property type="entry name" value="TPR_8"/>
    <property type="match status" value="1"/>
</dbReference>
<dbReference type="InterPro" id="IPR019734">
    <property type="entry name" value="TPR_rpt"/>
</dbReference>
<dbReference type="SUPFAM" id="SSF48452">
    <property type="entry name" value="TPR-like"/>
    <property type="match status" value="1"/>
</dbReference>
<keyword evidence="4" id="KW-0413">Isomerase</keyword>
<dbReference type="PROSITE" id="PS50293">
    <property type="entry name" value="TPR_REGION"/>
    <property type="match status" value="1"/>
</dbReference>
<protein>
    <recommendedName>
        <fullName evidence="2">peptidylprolyl isomerase</fullName>
        <ecNumber evidence="2">5.2.1.8</ecNumber>
    </recommendedName>
</protein>
<dbReference type="InterPro" id="IPR011990">
    <property type="entry name" value="TPR-like_helical_dom_sf"/>
</dbReference>
<dbReference type="AlphaFoldDB" id="A0A5C8GBH7"/>
<feature type="repeat" description="TPR" evidence="5">
    <location>
        <begin position="270"/>
        <end position="303"/>
    </location>
</feature>
<dbReference type="PANTHER" id="PTHR46512:SF9">
    <property type="entry name" value="PEPTIDYLPROLYL ISOMERASE"/>
    <property type="match status" value="1"/>
</dbReference>
<comment type="caution">
    <text evidence="6">The sequence shown here is derived from an EMBL/GenBank/DDBJ whole genome shotgun (WGS) entry which is preliminary data.</text>
</comment>
<evidence type="ECO:0000256" key="3">
    <source>
        <dbReference type="ARBA" id="ARBA00023110"/>
    </source>
</evidence>
<reference evidence="6 7" key="1">
    <citation type="journal article" date="1992" name="Lakartidningen">
        <title>[Penicillin V and not amoxicillin is the first choice preparation in acute otitis].</title>
        <authorList>
            <person name="Kamme C."/>
            <person name="Lundgren K."/>
            <person name="Prellner K."/>
        </authorList>
    </citation>
    <scope>NUCLEOTIDE SEQUENCE [LARGE SCALE GENOMIC DNA]</scope>
    <source>
        <strain evidence="6 7">PC2022III</strain>
    </source>
</reference>
<evidence type="ECO:0000256" key="2">
    <source>
        <dbReference type="ARBA" id="ARBA00013194"/>
    </source>
</evidence>
<dbReference type="PROSITE" id="PS50005">
    <property type="entry name" value="TPR"/>
    <property type="match status" value="2"/>
</dbReference>
<dbReference type="GeneID" id="61067516"/>
<comment type="catalytic activity">
    <reaction evidence="1">
        <text>[protein]-peptidylproline (omega=180) = [protein]-peptidylproline (omega=0)</text>
        <dbReference type="Rhea" id="RHEA:16237"/>
        <dbReference type="Rhea" id="RHEA-COMP:10747"/>
        <dbReference type="Rhea" id="RHEA-COMP:10748"/>
        <dbReference type="ChEBI" id="CHEBI:83833"/>
        <dbReference type="ChEBI" id="CHEBI:83834"/>
        <dbReference type="EC" id="5.2.1.8"/>
    </reaction>
</comment>
<proteinExistence type="predicted"/>
<evidence type="ECO:0000313" key="7">
    <source>
        <dbReference type="Proteomes" id="UP000322188"/>
    </source>
</evidence>
<evidence type="ECO:0000256" key="5">
    <source>
        <dbReference type="PROSITE-ProRule" id="PRU00339"/>
    </source>
</evidence>
<accession>A0A5C8GBH7</accession>
<evidence type="ECO:0000313" key="6">
    <source>
        <dbReference type="EMBL" id="TXJ59301.1"/>
    </source>
</evidence>
<dbReference type="EMBL" id="SAYK01000008">
    <property type="protein sequence ID" value="TXJ59301.1"/>
    <property type="molecule type" value="Genomic_DNA"/>
</dbReference>
<keyword evidence="3" id="KW-0697">Rotamase</keyword>
<feature type="repeat" description="TPR" evidence="5">
    <location>
        <begin position="340"/>
        <end position="373"/>
    </location>
</feature>
<dbReference type="Pfam" id="PF00515">
    <property type="entry name" value="TPR_1"/>
    <property type="match status" value="1"/>
</dbReference>
<dbReference type="InterPro" id="IPR050754">
    <property type="entry name" value="FKBP4/5/8-like"/>
</dbReference>
<dbReference type="Proteomes" id="UP000322188">
    <property type="component" value="Unassembled WGS sequence"/>
</dbReference>
<dbReference type="EC" id="5.2.1.8" evidence="2"/>
<dbReference type="Gene3D" id="1.25.40.10">
    <property type="entry name" value="Tetratricopeptide repeat domain"/>
    <property type="match status" value="2"/>
</dbReference>
<dbReference type="GO" id="GO:0003755">
    <property type="term" value="F:peptidyl-prolyl cis-trans isomerase activity"/>
    <property type="evidence" value="ECO:0007669"/>
    <property type="project" value="UniProtKB-EC"/>
</dbReference>
<evidence type="ECO:0000256" key="1">
    <source>
        <dbReference type="ARBA" id="ARBA00000971"/>
    </source>
</evidence>
<organism evidence="6 7">
    <name type="scientific">Brachyspira aalborgi</name>
    <dbReference type="NCBI Taxonomy" id="29522"/>
    <lineage>
        <taxon>Bacteria</taxon>
        <taxon>Pseudomonadati</taxon>
        <taxon>Spirochaetota</taxon>
        <taxon>Spirochaetia</taxon>
        <taxon>Brachyspirales</taxon>
        <taxon>Brachyspiraceae</taxon>
        <taxon>Brachyspira</taxon>
    </lineage>
</organism>
<gene>
    <name evidence="6" type="ORF">EPJ74_09295</name>
</gene>
<evidence type="ECO:0000256" key="4">
    <source>
        <dbReference type="ARBA" id="ARBA00023235"/>
    </source>
</evidence>
<dbReference type="RefSeq" id="WP_147561329.1">
    <property type="nucleotide sequence ID" value="NZ_SAYK01000008.1"/>
</dbReference>
<dbReference type="PANTHER" id="PTHR46512">
    <property type="entry name" value="PEPTIDYLPROLYL ISOMERASE"/>
    <property type="match status" value="1"/>
</dbReference>